<dbReference type="Proteomes" id="UP000318943">
    <property type="component" value="Unassembled WGS sequence"/>
</dbReference>
<dbReference type="Pfam" id="PF00378">
    <property type="entry name" value="ECH_1"/>
    <property type="match status" value="1"/>
</dbReference>
<gene>
    <name evidence="3" type="ORF">FGG12_05080</name>
    <name evidence="4" type="ORF">M5D45_25700</name>
</gene>
<dbReference type="GO" id="GO:0003824">
    <property type="term" value="F:catalytic activity"/>
    <property type="evidence" value="ECO:0007669"/>
    <property type="project" value="InterPro"/>
</dbReference>
<dbReference type="Gene3D" id="3.90.226.10">
    <property type="entry name" value="2-enoyl-CoA Hydratase, Chain A, domain 1"/>
    <property type="match status" value="1"/>
</dbReference>
<dbReference type="Proteomes" id="UP001056132">
    <property type="component" value="Chromosome 2"/>
</dbReference>
<reference evidence="3 5" key="1">
    <citation type="submission" date="2019-05" db="EMBL/GenBank/DDBJ databases">
        <title>Whole genome sequence analysis of Cupriavidus campinensis S14E4C strain.</title>
        <authorList>
            <person name="Abbaszade G."/>
            <person name="Szabo A."/>
            <person name="Toumi M."/>
            <person name="Toth E."/>
        </authorList>
    </citation>
    <scope>NUCLEOTIDE SEQUENCE [LARGE SCALE GENOMIC DNA]</scope>
    <source>
        <strain evidence="3 5">S14E4C</strain>
    </source>
</reference>
<evidence type="ECO:0000313" key="6">
    <source>
        <dbReference type="Proteomes" id="UP001056132"/>
    </source>
</evidence>
<organism evidence="4 6">
    <name type="scientific">Cupriavidus campinensis</name>
    <dbReference type="NCBI Taxonomy" id="151783"/>
    <lineage>
        <taxon>Bacteria</taxon>
        <taxon>Pseudomonadati</taxon>
        <taxon>Pseudomonadota</taxon>
        <taxon>Betaproteobacteria</taxon>
        <taxon>Burkholderiales</taxon>
        <taxon>Burkholderiaceae</taxon>
        <taxon>Cupriavidus</taxon>
    </lineage>
</organism>
<reference evidence="4" key="3">
    <citation type="submission" date="2022-05" db="EMBL/GenBank/DDBJ databases">
        <authorList>
            <person name="Kunte H.-J."/>
        </authorList>
    </citation>
    <scope>NUCLEOTIDE SEQUENCE</scope>
    <source>
        <strain evidence="4">G5</strain>
    </source>
</reference>
<proteinExistence type="inferred from homology"/>
<reference evidence="4" key="2">
    <citation type="journal article" date="2022" name="Microbiol. Resour. Announc.">
        <title>Genome Sequence of Cupriavidus campinensis Strain G5, a Member of a Bacterial Consortium Capable of Polyethylene Degradation.</title>
        <authorList>
            <person name="Schneider B."/>
            <person name="Pfeiffer F."/>
            <person name="Dyall-Smith M."/>
            <person name="Kunte H.J."/>
        </authorList>
    </citation>
    <scope>NUCLEOTIDE SEQUENCE</scope>
    <source>
        <strain evidence="4">G5</strain>
    </source>
</reference>
<dbReference type="PANTHER" id="PTHR11941:SF54">
    <property type="entry name" value="ENOYL-COA HYDRATASE, MITOCHONDRIAL"/>
    <property type="match status" value="1"/>
</dbReference>
<dbReference type="RefSeq" id="WP_092294878.1">
    <property type="nucleotide sequence ID" value="NZ_CAJPVH010000005.1"/>
</dbReference>
<dbReference type="InterPro" id="IPR029045">
    <property type="entry name" value="ClpP/crotonase-like_dom_sf"/>
</dbReference>
<sequence length="263" mass="28337">MKTFTTLILDVRDDIAVITLNDVQRRNALSRRMVGDMFDAIESSQAQGARALVIAANGPTFCAGANIDDLRDGWMEQADPRTDPALLFRRLAEEKRIVVAAVQGPAVGGGFELTLACDLVIAEEGAWFALPEVTRGVIPNTGLALLQHIVGTRQALELVLTGKRLPAPEALQRGLVNEVAEKGASLGRAFELAKSIVANAPPGALAAAKGHLHAHAGYDWGRVVRSVSDVPRAEWQEGLDAFTEKRATDFDRLWQASQRGQQA</sequence>
<evidence type="ECO:0000313" key="3">
    <source>
        <dbReference type="EMBL" id="TSP13857.1"/>
    </source>
</evidence>
<evidence type="ECO:0000313" key="5">
    <source>
        <dbReference type="Proteomes" id="UP000318943"/>
    </source>
</evidence>
<evidence type="ECO:0000256" key="1">
    <source>
        <dbReference type="ARBA" id="ARBA00005254"/>
    </source>
</evidence>
<dbReference type="PANTHER" id="PTHR11941">
    <property type="entry name" value="ENOYL-COA HYDRATASE-RELATED"/>
    <property type="match status" value="1"/>
</dbReference>
<evidence type="ECO:0000256" key="2">
    <source>
        <dbReference type="RuleBase" id="RU003707"/>
    </source>
</evidence>
<dbReference type="EMBL" id="VCIZ01000002">
    <property type="protein sequence ID" value="TSP13857.1"/>
    <property type="molecule type" value="Genomic_DNA"/>
</dbReference>
<dbReference type="EMBL" id="CP097331">
    <property type="protein sequence ID" value="URF06496.1"/>
    <property type="molecule type" value="Genomic_DNA"/>
</dbReference>
<dbReference type="InterPro" id="IPR001753">
    <property type="entry name" value="Enoyl-CoA_hydra/iso"/>
</dbReference>
<dbReference type="SUPFAM" id="SSF52096">
    <property type="entry name" value="ClpP/crotonase"/>
    <property type="match status" value="1"/>
</dbReference>
<dbReference type="AlphaFoldDB" id="A0AAE9I544"/>
<dbReference type="GO" id="GO:0006635">
    <property type="term" value="P:fatty acid beta-oxidation"/>
    <property type="evidence" value="ECO:0007669"/>
    <property type="project" value="TreeGrafter"/>
</dbReference>
<dbReference type="PROSITE" id="PS00166">
    <property type="entry name" value="ENOYL_COA_HYDRATASE"/>
    <property type="match status" value="1"/>
</dbReference>
<dbReference type="CDD" id="cd06558">
    <property type="entry name" value="crotonase-like"/>
    <property type="match status" value="1"/>
</dbReference>
<protein>
    <submittedName>
        <fullName evidence="4">Enoyl-CoA hydratase/isomerase family protein</fullName>
    </submittedName>
</protein>
<keyword evidence="5" id="KW-1185">Reference proteome</keyword>
<name>A0AAE9I544_9BURK</name>
<accession>A0AAE9I544</accession>
<dbReference type="InterPro" id="IPR018376">
    <property type="entry name" value="Enoyl-CoA_hyd/isom_CS"/>
</dbReference>
<dbReference type="KEGG" id="ccam:M5D45_25700"/>
<comment type="similarity">
    <text evidence="1 2">Belongs to the enoyl-CoA hydratase/isomerase family.</text>
</comment>
<evidence type="ECO:0000313" key="4">
    <source>
        <dbReference type="EMBL" id="URF06496.1"/>
    </source>
</evidence>